<dbReference type="InterPro" id="IPR000719">
    <property type="entry name" value="Prot_kinase_dom"/>
</dbReference>
<dbReference type="KEGG" id="fms:M1R53_03065"/>
<evidence type="ECO:0000256" key="11">
    <source>
        <dbReference type="SAM" id="Phobius"/>
    </source>
</evidence>
<evidence type="ECO:0000256" key="6">
    <source>
        <dbReference type="ARBA" id="ARBA00022840"/>
    </source>
</evidence>
<keyword evidence="11" id="KW-0472">Membrane</keyword>
<dbReference type="Gene3D" id="3.30.200.20">
    <property type="entry name" value="Phosphorylase Kinase, domain 1"/>
    <property type="match status" value="1"/>
</dbReference>
<evidence type="ECO:0000256" key="1">
    <source>
        <dbReference type="ARBA" id="ARBA00012513"/>
    </source>
</evidence>
<evidence type="ECO:0000256" key="4">
    <source>
        <dbReference type="ARBA" id="ARBA00022741"/>
    </source>
</evidence>
<keyword evidence="11" id="KW-0812">Transmembrane</keyword>
<evidence type="ECO:0000313" key="14">
    <source>
        <dbReference type="EMBL" id="UQK59640.1"/>
    </source>
</evidence>
<dbReference type="PANTHER" id="PTHR43289">
    <property type="entry name" value="MITOGEN-ACTIVATED PROTEIN KINASE KINASE KINASE 20-RELATED"/>
    <property type="match status" value="1"/>
</dbReference>
<evidence type="ECO:0000256" key="9">
    <source>
        <dbReference type="PROSITE-ProRule" id="PRU10141"/>
    </source>
</evidence>
<dbReference type="CDD" id="cd06577">
    <property type="entry name" value="PASTA_pknB"/>
    <property type="match status" value="3"/>
</dbReference>
<dbReference type="RefSeq" id="WP_249243035.1">
    <property type="nucleotide sequence ID" value="NZ_CP096649.1"/>
</dbReference>
<sequence>MDKMIGKLLSDRYEILEKIGDGGMATVYKARCRVLDRYVAIKILRPEYASDEEFIKKFNRESKAAASLSSQNIVGIYDVGTDKIDEESIYYIVMEYIDGTTLKDIIDSKGKLSEDDAIDYSIQILRALKDAHDHNVVHRDIKPHNIMITKQGTVKVTDFGIARASTSTTVTTTSDVLGSVHYISPEQARGGYTDNKTDIYSFGIVLYEMLTGKKPYDGDNPISVAMKQIQDDIIPPSEYIPNMNKNLEQIILKCTRKKQSERYQSVDDILSDFLYLDDEGTFNYNKQNDNWNDETVVLKQEDIIREEKNEKIKRNREENISEMRQSNRNRRRRKKENGLVGVFLGIITALILVAGLFFGYNYLKGALSGGGSDEVAVPNVVGDDLDTAKSKLEKLGLTYEVVAKEKTDGKANIVTKQDPEADFKVKKDFKVSLTISESEDSVEVPNVVGETILDAESILYKYGLKLAEPSYEEDSEHEEGTIIRQEPSEGSVADKNSLIKVVVSKGDSNAIEVPDFVGRNKDEVIKEITDLGLKYKITSKDSEDYDKDIVTEQSVTSGSTVQKDEVISLVVSKGRIEKPAEEENTENNDTNEKTKEEDKKPKENAVIVIDIVLQADPDLDQTHFTIIKNSNGVKETVYDQMVKREDGQVRFKYNAKEGDTFDIYKNDTYITTKQAK</sequence>
<comment type="catalytic activity">
    <reaction evidence="8">
        <text>L-seryl-[protein] + ATP = O-phospho-L-seryl-[protein] + ADP + H(+)</text>
        <dbReference type="Rhea" id="RHEA:17989"/>
        <dbReference type="Rhea" id="RHEA-COMP:9863"/>
        <dbReference type="Rhea" id="RHEA-COMP:11604"/>
        <dbReference type="ChEBI" id="CHEBI:15378"/>
        <dbReference type="ChEBI" id="CHEBI:29999"/>
        <dbReference type="ChEBI" id="CHEBI:30616"/>
        <dbReference type="ChEBI" id="CHEBI:83421"/>
        <dbReference type="ChEBI" id="CHEBI:456216"/>
        <dbReference type="EC" id="2.7.11.1"/>
    </reaction>
</comment>
<dbReference type="FunFam" id="3.30.200.20:FF:000035">
    <property type="entry name" value="Serine/threonine protein kinase Stk1"/>
    <property type="match status" value="1"/>
</dbReference>
<dbReference type="SMART" id="SM00740">
    <property type="entry name" value="PASTA"/>
    <property type="match status" value="3"/>
</dbReference>
<feature type="binding site" evidence="9">
    <location>
        <position position="42"/>
    </location>
    <ligand>
        <name>ATP</name>
        <dbReference type="ChEBI" id="CHEBI:30616"/>
    </ligand>
</feature>
<evidence type="ECO:0000259" key="12">
    <source>
        <dbReference type="PROSITE" id="PS50011"/>
    </source>
</evidence>
<dbReference type="SUPFAM" id="SSF54184">
    <property type="entry name" value="Penicillin-binding protein 2x (pbp-2x), c-terminal domain"/>
    <property type="match status" value="2"/>
</dbReference>
<dbReference type="InterPro" id="IPR005543">
    <property type="entry name" value="PASTA_dom"/>
</dbReference>
<evidence type="ECO:0000256" key="7">
    <source>
        <dbReference type="ARBA" id="ARBA00047899"/>
    </source>
</evidence>
<evidence type="ECO:0000256" key="5">
    <source>
        <dbReference type="ARBA" id="ARBA00022777"/>
    </source>
</evidence>
<reference evidence="14" key="1">
    <citation type="submission" date="2022-04" db="EMBL/GenBank/DDBJ databases">
        <title>Complete genome sequences of Ezakiella coagulans and Fenollaria massiliensis.</title>
        <authorList>
            <person name="France M.T."/>
            <person name="Clifford J."/>
            <person name="Narina S."/>
            <person name="Rutt L."/>
            <person name="Ravel J."/>
        </authorList>
    </citation>
    <scope>NUCLEOTIDE SEQUENCE</scope>
    <source>
        <strain evidence="14">C0061C2</strain>
    </source>
</reference>
<keyword evidence="3" id="KW-0808">Transferase</keyword>
<feature type="domain" description="PASTA" evidence="13">
    <location>
        <begin position="371"/>
        <end position="437"/>
    </location>
</feature>
<dbReference type="SMART" id="SM00220">
    <property type="entry name" value="S_TKc"/>
    <property type="match status" value="1"/>
</dbReference>
<dbReference type="PROSITE" id="PS50011">
    <property type="entry name" value="PROTEIN_KINASE_DOM"/>
    <property type="match status" value="1"/>
</dbReference>
<keyword evidence="5 14" id="KW-0418">Kinase</keyword>
<evidence type="ECO:0000256" key="8">
    <source>
        <dbReference type="ARBA" id="ARBA00048679"/>
    </source>
</evidence>
<evidence type="ECO:0000256" key="3">
    <source>
        <dbReference type="ARBA" id="ARBA00022679"/>
    </source>
</evidence>
<keyword evidence="15" id="KW-1185">Reference proteome</keyword>
<dbReference type="PANTHER" id="PTHR43289:SF34">
    <property type="entry name" value="SERINE_THREONINE-PROTEIN KINASE YBDM-RELATED"/>
    <property type="match status" value="1"/>
</dbReference>
<dbReference type="PROSITE" id="PS00107">
    <property type="entry name" value="PROTEIN_KINASE_ATP"/>
    <property type="match status" value="1"/>
</dbReference>
<dbReference type="InterPro" id="IPR008271">
    <property type="entry name" value="Ser/Thr_kinase_AS"/>
</dbReference>
<feature type="domain" description="Protein kinase" evidence="12">
    <location>
        <begin position="13"/>
        <end position="274"/>
    </location>
</feature>
<keyword evidence="4 9" id="KW-0547">Nucleotide-binding</keyword>
<dbReference type="GO" id="GO:0004674">
    <property type="term" value="F:protein serine/threonine kinase activity"/>
    <property type="evidence" value="ECO:0007669"/>
    <property type="project" value="UniProtKB-KW"/>
</dbReference>
<feature type="compositionally biased region" description="Basic and acidic residues" evidence="10">
    <location>
        <begin position="590"/>
        <end position="601"/>
    </location>
</feature>
<dbReference type="Pfam" id="PF00069">
    <property type="entry name" value="Pkinase"/>
    <property type="match status" value="1"/>
</dbReference>
<dbReference type="Proteomes" id="UP000831151">
    <property type="component" value="Chromosome"/>
</dbReference>
<feature type="domain" description="PASTA" evidence="13">
    <location>
        <begin position="507"/>
        <end position="573"/>
    </location>
</feature>
<keyword evidence="11" id="KW-1133">Transmembrane helix</keyword>
<dbReference type="AlphaFoldDB" id="A0A9E7DKH9"/>
<organism evidence="14 15">
    <name type="scientific">Fenollaria massiliensis</name>
    <dbReference type="NCBI Taxonomy" id="938288"/>
    <lineage>
        <taxon>Bacteria</taxon>
        <taxon>Bacillati</taxon>
        <taxon>Bacillota</taxon>
        <taxon>Clostridia</taxon>
        <taxon>Eubacteriales</taxon>
        <taxon>Fenollaria</taxon>
    </lineage>
</organism>
<dbReference type="Gene3D" id="1.10.510.10">
    <property type="entry name" value="Transferase(Phosphotransferase) domain 1"/>
    <property type="match status" value="1"/>
</dbReference>
<evidence type="ECO:0000256" key="10">
    <source>
        <dbReference type="SAM" id="MobiDB-lite"/>
    </source>
</evidence>
<accession>A0A9E7DKH9</accession>
<dbReference type="FunFam" id="1.10.510.10:FF:000021">
    <property type="entry name" value="Serine/threonine protein kinase"/>
    <property type="match status" value="1"/>
</dbReference>
<keyword evidence="2" id="KW-0723">Serine/threonine-protein kinase</keyword>
<dbReference type="Gene3D" id="3.30.10.20">
    <property type="match status" value="3"/>
</dbReference>
<comment type="catalytic activity">
    <reaction evidence="7">
        <text>L-threonyl-[protein] + ATP = O-phospho-L-threonyl-[protein] + ADP + H(+)</text>
        <dbReference type="Rhea" id="RHEA:46608"/>
        <dbReference type="Rhea" id="RHEA-COMP:11060"/>
        <dbReference type="Rhea" id="RHEA-COMP:11605"/>
        <dbReference type="ChEBI" id="CHEBI:15378"/>
        <dbReference type="ChEBI" id="CHEBI:30013"/>
        <dbReference type="ChEBI" id="CHEBI:30616"/>
        <dbReference type="ChEBI" id="CHEBI:61977"/>
        <dbReference type="ChEBI" id="CHEBI:456216"/>
        <dbReference type="EC" id="2.7.11.1"/>
    </reaction>
</comment>
<proteinExistence type="predicted"/>
<dbReference type="PROSITE" id="PS00108">
    <property type="entry name" value="PROTEIN_KINASE_ST"/>
    <property type="match status" value="1"/>
</dbReference>
<name>A0A9E7DKH9_9FIRM</name>
<evidence type="ECO:0000313" key="15">
    <source>
        <dbReference type="Proteomes" id="UP000831151"/>
    </source>
</evidence>
<gene>
    <name evidence="14" type="primary">pknB</name>
    <name evidence="14" type="ORF">M1R53_03065</name>
</gene>
<dbReference type="PROSITE" id="PS51178">
    <property type="entry name" value="PASTA"/>
    <property type="match status" value="3"/>
</dbReference>
<dbReference type="InterPro" id="IPR011009">
    <property type="entry name" value="Kinase-like_dom_sf"/>
</dbReference>
<dbReference type="NCBIfam" id="NF033483">
    <property type="entry name" value="PknB_PASTA_kin"/>
    <property type="match status" value="1"/>
</dbReference>
<dbReference type="GO" id="GO:0005524">
    <property type="term" value="F:ATP binding"/>
    <property type="evidence" value="ECO:0007669"/>
    <property type="project" value="UniProtKB-UniRule"/>
</dbReference>
<evidence type="ECO:0000256" key="2">
    <source>
        <dbReference type="ARBA" id="ARBA00022527"/>
    </source>
</evidence>
<dbReference type="EMBL" id="CP096649">
    <property type="protein sequence ID" value="UQK59640.1"/>
    <property type="molecule type" value="Genomic_DNA"/>
</dbReference>
<evidence type="ECO:0000259" key="13">
    <source>
        <dbReference type="PROSITE" id="PS51178"/>
    </source>
</evidence>
<feature type="transmembrane region" description="Helical" evidence="11">
    <location>
        <begin position="338"/>
        <end position="360"/>
    </location>
</feature>
<dbReference type="InterPro" id="IPR017441">
    <property type="entry name" value="Protein_kinase_ATP_BS"/>
</dbReference>
<keyword evidence="6 9" id="KW-0067">ATP-binding</keyword>
<feature type="domain" description="PASTA" evidence="13">
    <location>
        <begin position="438"/>
        <end position="505"/>
    </location>
</feature>
<feature type="region of interest" description="Disordered" evidence="10">
    <location>
        <begin position="574"/>
        <end position="601"/>
    </location>
</feature>
<dbReference type="SUPFAM" id="SSF56112">
    <property type="entry name" value="Protein kinase-like (PK-like)"/>
    <property type="match status" value="1"/>
</dbReference>
<dbReference type="EC" id="2.7.11.1" evidence="1"/>
<dbReference type="CDD" id="cd14014">
    <property type="entry name" value="STKc_PknB_like"/>
    <property type="match status" value="1"/>
</dbReference>
<protein>
    <recommendedName>
        <fullName evidence="1">non-specific serine/threonine protein kinase</fullName>
        <ecNumber evidence="1">2.7.11.1</ecNumber>
    </recommendedName>
</protein>
<dbReference type="Pfam" id="PF03793">
    <property type="entry name" value="PASTA"/>
    <property type="match status" value="3"/>
</dbReference>